<keyword evidence="3" id="KW-1185">Reference proteome</keyword>
<name>A0A6C2YW41_9BACT</name>
<dbReference type="PROSITE" id="PS50914">
    <property type="entry name" value="BON"/>
    <property type="match status" value="1"/>
</dbReference>
<protein>
    <submittedName>
        <fullName evidence="2">: BON</fullName>
    </submittedName>
</protein>
<dbReference type="Gene3D" id="3.30.1340.30">
    <property type="match status" value="1"/>
</dbReference>
<dbReference type="EMBL" id="LR586016">
    <property type="protein sequence ID" value="VIP05082.1"/>
    <property type="molecule type" value="Genomic_DNA"/>
</dbReference>
<dbReference type="PROSITE" id="PS51257">
    <property type="entry name" value="PROKAR_LIPOPROTEIN"/>
    <property type="match status" value="1"/>
</dbReference>
<dbReference type="Pfam" id="PF04972">
    <property type="entry name" value="BON"/>
    <property type="match status" value="1"/>
</dbReference>
<feature type="domain" description="BON" evidence="1">
    <location>
        <begin position="72"/>
        <end position="141"/>
    </location>
</feature>
<evidence type="ECO:0000313" key="3">
    <source>
        <dbReference type="Proteomes" id="UP000464378"/>
    </source>
</evidence>
<dbReference type="InParanoid" id="A0A6C2YW41"/>
<accession>A0A6C2YW41</accession>
<dbReference type="Proteomes" id="UP000464378">
    <property type="component" value="Chromosome"/>
</dbReference>
<dbReference type="AlphaFoldDB" id="A0A6C2YW41"/>
<dbReference type="KEGG" id="tim:GMBLW1_41110"/>
<reference evidence="2" key="1">
    <citation type="submission" date="2019-04" db="EMBL/GenBank/DDBJ databases">
        <authorList>
            <consortium name="Science for Life Laboratories"/>
        </authorList>
    </citation>
    <scope>NUCLEOTIDE SEQUENCE</scope>
    <source>
        <strain evidence="2">MBLW1</strain>
    </source>
</reference>
<gene>
    <name evidence="2" type="ORF">GMBLW1_41110</name>
</gene>
<dbReference type="InterPro" id="IPR007055">
    <property type="entry name" value="BON_dom"/>
</dbReference>
<sequence>MWIRNRNRRNRLTGLLLGLPILSVPLLGIGCQREDTERIGRLGRKLTAHVTAVAPSMPPGLAAAWDTLATPAMSPVERHVRDRLINDQGLGNCVLEISQVAPGVIKLSGTVEQPGQKVRAAELTKLTIGVQEVIDELTVAR</sequence>
<evidence type="ECO:0000259" key="1">
    <source>
        <dbReference type="PROSITE" id="PS50914"/>
    </source>
</evidence>
<evidence type="ECO:0000313" key="2">
    <source>
        <dbReference type="EMBL" id="VIP05082.1"/>
    </source>
</evidence>
<proteinExistence type="predicted"/>
<organism evidence="2">
    <name type="scientific">Tuwongella immobilis</name>
    <dbReference type="NCBI Taxonomy" id="692036"/>
    <lineage>
        <taxon>Bacteria</taxon>
        <taxon>Pseudomonadati</taxon>
        <taxon>Planctomycetota</taxon>
        <taxon>Planctomycetia</taxon>
        <taxon>Gemmatales</taxon>
        <taxon>Gemmataceae</taxon>
        <taxon>Tuwongella</taxon>
    </lineage>
</organism>
<dbReference type="EMBL" id="LR593887">
    <property type="protein sequence ID" value="VTS07520.1"/>
    <property type="molecule type" value="Genomic_DNA"/>
</dbReference>
<dbReference type="RefSeq" id="WP_162660082.1">
    <property type="nucleotide sequence ID" value="NZ_LR593887.1"/>
</dbReference>